<gene>
    <name evidence="7" type="ORF">FG385_00175</name>
</gene>
<accession>A0A5C4M8K6</accession>
<dbReference type="GO" id="GO:0046872">
    <property type="term" value="F:metal ion binding"/>
    <property type="evidence" value="ECO:0007669"/>
    <property type="project" value="UniProtKB-KW"/>
</dbReference>
<reference evidence="7 8" key="1">
    <citation type="submission" date="2019-06" db="EMBL/GenBank/DDBJ databases">
        <title>Amycolatopsis alkalitolerans sp. nov., isolated from Gastrodia elata Blume.</title>
        <authorList>
            <person name="Narsing Rao M.P."/>
            <person name="Li W.J."/>
        </authorList>
    </citation>
    <scope>NUCLEOTIDE SEQUENCE [LARGE SCALE GENOMIC DNA]</scope>
    <source>
        <strain evidence="7 8">SYSUP0005</strain>
    </source>
</reference>
<feature type="domain" description="Metallo-beta-lactamase" evidence="6">
    <location>
        <begin position="34"/>
        <end position="239"/>
    </location>
</feature>
<keyword evidence="4" id="KW-0378">Hydrolase</keyword>
<keyword evidence="3" id="KW-0479">Metal-binding</keyword>
<dbReference type="InterPro" id="IPR036866">
    <property type="entry name" value="RibonucZ/Hydroxyglut_hydro"/>
</dbReference>
<evidence type="ECO:0000313" key="7">
    <source>
        <dbReference type="EMBL" id="TNC29436.1"/>
    </source>
</evidence>
<organism evidence="7 8">
    <name type="scientific">Amycolatopsis alkalitolerans</name>
    <dbReference type="NCBI Taxonomy" id="2547244"/>
    <lineage>
        <taxon>Bacteria</taxon>
        <taxon>Bacillati</taxon>
        <taxon>Actinomycetota</taxon>
        <taxon>Actinomycetes</taxon>
        <taxon>Pseudonocardiales</taxon>
        <taxon>Pseudonocardiaceae</taxon>
        <taxon>Amycolatopsis</taxon>
    </lineage>
</organism>
<dbReference type="AlphaFoldDB" id="A0A5C4M8K6"/>
<evidence type="ECO:0000313" key="8">
    <source>
        <dbReference type="Proteomes" id="UP000305546"/>
    </source>
</evidence>
<keyword evidence="5" id="KW-0862">Zinc</keyword>
<evidence type="ECO:0000256" key="5">
    <source>
        <dbReference type="ARBA" id="ARBA00022833"/>
    </source>
</evidence>
<dbReference type="GO" id="GO:0016787">
    <property type="term" value="F:hydrolase activity"/>
    <property type="evidence" value="ECO:0007669"/>
    <property type="project" value="UniProtKB-KW"/>
</dbReference>
<dbReference type="SUPFAM" id="SSF56281">
    <property type="entry name" value="Metallo-hydrolase/oxidoreductase"/>
    <property type="match status" value="1"/>
</dbReference>
<dbReference type="PANTHER" id="PTHR42978:SF7">
    <property type="entry name" value="METALLO-HYDROLASE RV2300C-RELATED"/>
    <property type="match status" value="1"/>
</dbReference>
<dbReference type="OrthoDB" id="3196337at2"/>
<evidence type="ECO:0000259" key="6">
    <source>
        <dbReference type="SMART" id="SM00849"/>
    </source>
</evidence>
<evidence type="ECO:0000256" key="2">
    <source>
        <dbReference type="ARBA" id="ARBA00007749"/>
    </source>
</evidence>
<name>A0A5C4M8K6_9PSEU</name>
<comment type="similarity">
    <text evidence="2">Belongs to the metallo-beta-lactamase superfamily.</text>
</comment>
<dbReference type="Proteomes" id="UP000305546">
    <property type="component" value="Unassembled WGS sequence"/>
</dbReference>
<sequence length="250" mass="27601">MPLKIHALHVGSLVNFPTAAIKYHRDFGKFHDVAVIMFVITGGEHTIVVDTGTGDPEHAATWHGYELHRPPEQEPLAALERIGVDPASVGTVVNTHLHWDHCSNNDLFPEAEVLIQQKELRYAIDPLEPTRKPYERLGTAMPNWLKALNQVRSVDGDAEVFPGVSLVHLPGHTPGSQGVLVDTGTNRYVIAGDCVDTYENWNGDDKATHIPNGSFTDLEAYMRSFHKLDQLGAAIVPSHDVEVVKHAEFT</sequence>
<comment type="cofactor">
    <cofactor evidence="1">
        <name>Zn(2+)</name>
        <dbReference type="ChEBI" id="CHEBI:29105"/>
    </cofactor>
</comment>
<dbReference type="InterPro" id="IPR001279">
    <property type="entry name" value="Metallo-B-lactamas"/>
</dbReference>
<dbReference type="RefSeq" id="WP_139094507.1">
    <property type="nucleotide sequence ID" value="NZ_VDFW01000001.1"/>
</dbReference>
<keyword evidence="8" id="KW-1185">Reference proteome</keyword>
<comment type="caution">
    <text evidence="7">The sequence shown here is derived from an EMBL/GenBank/DDBJ whole genome shotgun (WGS) entry which is preliminary data.</text>
</comment>
<dbReference type="Gene3D" id="3.60.15.10">
    <property type="entry name" value="Ribonuclease Z/Hydroxyacylglutathione hydrolase-like"/>
    <property type="match status" value="1"/>
</dbReference>
<dbReference type="PANTHER" id="PTHR42978">
    <property type="entry name" value="QUORUM-QUENCHING LACTONASE YTNP-RELATED-RELATED"/>
    <property type="match status" value="1"/>
</dbReference>
<evidence type="ECO:0000256" key="3">
    <source>
        <dbReference type="ARBA" id="ARBA00022723"/>
    </source>
</evidence>
<dbReference type="InterPro" id="IPR051013">
    <property type="entry name" value="MBL_superfamily_lactonases"/>
</dbReference>
<protein>
    <submittedName>
        <fullName evidence="7">N-acyl homoserine lactonase family protein</fullName>
    </submittedName>
</protein>
<dbReference type="CDD" id="cd07729">
    <property type="entry name" value="AHL_lactonase_MBL-fold"/>
    <property type="match status" value="1"/>
</dbReference>
<dbReference type="EMBL" id="VDFW01000001">
    <property type="protein sequence ID" value="TNC29436.1"/>
    <property type="molecule type" value="Genomic_DNA"/>
</dbReference>
<evidence type="ECO:0000256" key="4">
    <source>
        <dbReference type="ARBA" id="ARBA00022801"/>
    </source>
</evidence>
<evidence type="ECO:0000256" key="1">
    <source>
        <dbReference type="ARBA" id="ARBA00001947"/>
    </source>
</evidence>
<dbReference type="Pfam" id="PF00753">
    <property type="entry name" value="Lactamase_B"/>
    <property type="match status" value="1"/>
</dbReference>
<proteinExistence type="inferred from homology"/>
<dbReference type="SMART" id="SM00849">
    <property type="entry name" value="Lactamase_B"/>
    <property type="match status" value="1"/>
</dbReference>